<name>A0A0K2U371_LEPSM</name>
<protein>
    <submittedName>
        <fullName evidence="1">Uncharacterized protein</fullName>
    </submittedName>
</protein>
<evidence type="ECO:0000313" key="1">
    <source>
        <dbReference type="EMBL" id="CDW32749.1"/>
    </source>
</evidence>
<dbReference type="AlphaFoldDB" id="A0A0K2U371"/>
<dbReference type="EMBL" id="HACA01015388">
    <property type="protein sequence ID" value="CDW32749.1"/>
    <property type="molecule type" value="Transcribed_RNA"/>
</dbReference>
<organism evidence="1">
    <name type="scientific">Lepeophtheirus salmonis</name>
    <name type="common">Salmon louse</name>
    <name type="synonym">Caligus salmonis</name>
    <dbReference type="NCBI Taxonomy" id="72036"/>
    <lineage>
        <taxon>Eukaryota</taxon>
        <taxon>Metazoa</taxon>
        <taxon>Ecdysozoa</taxon>
        <taxon>Arthropoda</taxon>
        <taxon>Crustacea</taxon>
        <taxon>Multicrustacea</taxon>
        <taxon>Hexanauplia</taxon>
        <taxon>Copepoda</taxon>
        <taxon>Siphonostomatoida</taxon>
        <taxon>Caligidae</taxon>
        <taxon>Lepeophtheirus</taxon>
    </lineage>
</organism>
<proteinExistence type="predicted"/>
<sequence>MAETKKHLGRSSMVKFFRDIGPFLNESILQSVFGGVVLGTIPGLKNGPHRNVHGIQVRATYYFTKSLNICFSPVLHPFCSVRGCPVLAEDISGIIICVLKPGKHLSDQLGLLDVLVDLHTLLNEI</sequence>
<reference evidence="1" key="1">
    <citation type="submission" date="2014-05" db="EMBL/GenBank/DDBJ databases">
        <authorList>
            <person name="Chronopoulou M."/>
        </authorList>
    </citation>
    <scope>NUCLEOTIDE SEQUENCE</scope>
    <source>
        <tissue evidence="1">Whole organism</tissue>
    </source>
</reference>
<accession>A0A0K2U371</accession>